<keyword evidence="3 5" id="KW-0863">Zinc-finger</keyword>
<dbReference type="InterPro" id="IPR000571">
    <property type="entry name" value="Znf_CCCH"/>
</dbReference>
<feature type="domain" description="C3H1-type" evidence="7">
    <location>
        <begin position="607"/>
        <end position="630"/>
    </location>
</feature>
<evidence type="ECO:0000259" key="7">
    <source>
        <dbReference type="PROSITE" id="PS50103"/>
    </source>
</evidence>
<keyword evidence="1 5" id="KW-0479">Metal-binding</keyword>
<evidence type="ECO:0000256" key="4">
    <source>
        <dbReference type="ARBA" id="ARBA00022833"/>
    </source>
</evidence>
<feature type="domain" description="C3H1-type" evidence="7">
    <location>
        <begin position="1089"/>
        <end position="1116"/>
    </location>
</feature>
<dbReference type="PANTHER" id="PTHR12547:SF18">
    <property type="entry name" value="PROTEIN TIS11"/>
    <property type="match status" value="1"/>
</dbReference>
<gene>
    <name evidence="8" type="ORF">PGLA1383_LOCUS39564</name>
</gene>
<keyword evidence="4 5" id="KW-0862">Zinc</keyword>
<evidence type="ECO:0000256" key="2">
    <source>
        <dbReference type="ARBA" id="ARBA00022737"/>
    </source>
</evidence>
<name>A0A813G575_POLGL</name>
<feature type="zinc finger region" description="C3H1-type" evidence="5">
    <location>
        <begin position="1157"/>
        <end position="1184"/>
    </location>
</feature>
<dbReference type="Pfam" id="PF00642">
    <property type="entry name" value="zf-CCCH"/>
    <property type="match status" value="2"/>
</dbReference>
<evidence type="ECO:0000256" key="6">
    <source>
        <dbReference type="SAM" id="MobiDB-lite"/>
    </source>
</evidence>
<evidence type="ECO:0000313" key="8">
    <source>
        <dbReference type="EMBL" id="CAE8622054.1"/>
    </source>
</evidence>
<protein>
    <recommendedName>
        <fullName evidence="7">C3H1-type domain-containing protein</fullName>
    </recommendedName>
</protein>
<dbReference type="Proteomes" id="UP000654075">
    <property type="component" value="Unassembled WGS sequence"/>
</dbReference>
<dbReference type="OrthoDB" id="1914176at2759"/>
<dbReference type="Gene3D" id="3.30.1370.210">
    <property type="match status" value="2"/>
</dbReference>
<feature type="zinc finger region" description="C3H1-type" evidence="5">
    <location>
        <begin position="1089"/>
        <end position="1116"/>
    </location>
</feature>
<dbReference type="GO" id="GO:0003729">
    <property type="term" value="F:mRNA binding"/>
    <property type="evidence" value="ECO:0007669"/>
    <property type="project" value="InterPro"/>
</dbReference>
<evidence type="ECO:0000313" key="9">
    <source>
        <dbReference type="Proteomes" id="UP000654075"/>
    </source>
</evidence>
<feature type="region of interest" description="Disordered" evidence="6">
    <location>
        <begin position="80"/>
        <end position="100"/>
    </location>
</feature>
<evidence type="ECO:0000256" key="5">
    <source>
        <dbReference type="PROSITE-ProRule" id="PRU00723"/>
    </source>
</evidence>
<evidence type="ECO:0000256" key="1">
    <source>
        <dbReference type="ARBA" id="ARBA00022723"/>
    </source>
</evidence>
<dbReference type="SUPFAM" id="SSF90229">
    <property type="entry name" value="CCCH zinc finger"/>
    <property type="match status" value="2"/>
</dbReference>
<evidence type="ECO:0000256" key="3">
    <source>
        <dbReference type="ARBA" id="ARBA00022771"/>
    </source>
</evidence>
<feature type="region of interest" description="Disordered" evidence="6">
    <location>
        <begin position="1250"/>
        <end position="1270"/>
    </location>
</feature>
<feature type="compositionally biased region" description="Low complexity" evidence="6">
    <location>
        <begin position="1250"/>
        <end position="1259"/>
    </location>
</feature>
<dbReference type="PROSITE" id="PS50103">
    <property type="entry name" value="ZF_C3H1"/>
    <property type="match status" value="3"/>
</dbReference>
<proteinExistence type="predicted"/>
<dbReference type="SMART" id="SM00356">
    <property type="entry name" value="ZnF_C3H1"/>
    <property type="match status" value="4"/>
</dbReference>
<feature type="compositionally biased region" description="Low complexity" evidence="6">
    <location>
        <begin position="1195"/>
        <end position="1209"/>
    </location>
</feature>
<feature type="region of interest" description="Disordered" evidence="6">
    <location>
        <begin position="1195"/>
        <end position="1237"/>
    </location>
</feature>
<feature type="non-terminal residue" evidence="8">
    <location>
        <position position="1"/>
    </location>
</feature>
<sequence length="1317" mass="143842">MGSTHRMGAACPARKRWALMGRHLQLPRIRELVVGLERRSGKLIRKRDLRINIAMHVMYANPLEAQLNFLEARARSDTVSIHSRRSPSVSPESPADPDALWKNLEPPQPMYTLAEITRTCPLGPIFEQPRLLIQPDLGWSAVSPPVQFRLVHVVEERIPFSMNLPQPVQSRPAGEPRGIDLINFVAQQPQNLEPAAPQDLGVKPTMFLRRFQRTIATIAVQRRFATARSVAFVAPTVAVNVAAWDTKVSVPAPTRSHVRSPGRSHLRSPMIRYIGSPQTSSGGKFATPASGDHRSIEMCDLQAPLASLKALPLSEIVADKRQDDVFPTSILHLFLPAAGSSERVISPPPQQQPNIGMIRFAPGIGPRGNIPPPPPHPPGVYLARSASPVAANDIAAHDDPMDVGELMWSVAAGRRRSRTRSHPKKHELCRLDGKSVKEANVIKLLPLPTPSSLRALKSSTRHKVAAASGKEHSVGKLGKQLTTVAKSMARKGEMVKGRQLFKLVYDFHRTDEERGVLFNLSDIMRVQCHGDTFPAYAGFLGAWNFVLAGMKTAPHSETLEFVFQDQGKVSRVNDQAIAAAAVLNAEKSKEYASAADQAAAADTMPGFCLLFQRGACKRKPRTCKYRHVIDPDLQPRTLPGSPRSDKEKEVKPKTENLFIYHKRGTCKMAENCELSRDCGLSHVMESLLFTPEQAFQSAVNLSSECNTLRCLPNFAQLESYPVDDRIYCNPVTGFYDSGRGRKLELEFSVLSDSPSVVSVGKLVMLSGYSFRWVTGSNPCMLSPRGEATHFELENFVPVMFDGEGDDLNLTGRGLPLPVTPAQIGGASGSADPAPGAGQILPSAPPLPCKVYQKQARRRDADIEAAPLAFGDLITGDHLITNDVTDHGLNGESGGFALLDGGMWELWHVSDFTGWFLLPGGVLKGDNLVAELSAFNEGADRQKEADHMRDPVFLLLRPLDGHPAAYRLWELHLQKVMKDLKWQPFQDFPYTWIKRCPSSKVYSGSGTQPWALCGVHVDDFVMSGRKLNSLWQEIGDHISVSEPEPIGKTLGCHFSAALRIQRKQQSLPVPDDEALFEEDKTRRACLQKQLRKTKFCMYHLQGVCQFGANCAFAHDLSELQGAPDLRKTRLCKSGGGPCKDPTCTFAHNEDELRSTQMFYKKTLCIWYEKGRCRNGDQCRFAHGSYEVRPSDLAEAQAAAAAMRQGAPHAAVAQGSRSDKGSWDSHGSGGSESHGANSSAVSCTSGVSWGVASSTTGSTGTPHRGTIAGPKAPKAPKACAYAQDEATVEVGLARSLGKLGSLAGGNVSSGPMFVRTSQQ</sequence>
<dbReference type="Gene3D" id="4.10.1000.10">
    <property type="entry name" value="Zinc finger, CCCH-type"/>
    <property type="match status" value="1"/>
</dbReference>
<comment type="caution">
    <text evidence="8">The sequence shown here is derived from an EMBL/GenBank/DDBJ whole genome shotgun (WGS) entry which is preliminary data.</text>
</comment>
<keyword evidence="9" id="KW-1185">Reference proteome</keyword>
<feature type="domain" description="C3H1-type" evidence="7">
    <location>
        <begin position="1157"/>
        <end position="1184"/>
    </location>
</feature>
<dbReference type="PANTHER" id="PTHR12547">
    <property type="entry name" value="CCCH ZINC FINGER/TIS11-RELATED"/>
    <property type="match status" value="1"/>
</dbReference>
<dbReference type="InterPro" id="IPR045877">
    <property type="entry name" value="ZFP36-like"/>
</dbReference>
<accession>A0A813G575</accession>
<organism evidence="8 9">
    <name type="scientific">Polarella glacialis</name>
    <name type="common">Dinoflagellate</name>
    <dbReference type="NCBI Taxonomy" id="89957"/>
    <lineage>
        <taxon>Eukaryota</taxon>
        <taxon>Sar</taxon>
        <taxon>Alveolata</taxon>
        <taxon>Dinophyceae</taxon>
        <taxon>Suessiales</taxon>
        <taxon>Suessiaceae</taxon>
        <taxon>Polarella</taxon>
    </lineage>
</organism>
<reference evidence="8" key="1">
    <citation type="submission" date="2021-02" db="EMBL/GenBank/DDBJ databases">
        <authorList>
            <person name="Dougan E. K."/>
            <person name="Rhodes N."/>
            <person name="Thang M."/>
            <person name="Chan C."/>
        </authorList>
    </citation>
    <scope>NUCLEOTIDE SEQUENCE</scope>
</reference>
<feature type="zinc finger region" description="C3H1-type" evidence="5">
    <location>
        <begin position="607"/>
        <end position="630"/>
    </location>
</feature>
<dbReference type="InterPro" id="IPR036855">
    <property type="entry name" value="Znf_CCCH_sf"/>
</dbReference>
<dbReference type="GO" id="GO:0008270">
    <property type="term" value="F:zinc ion binding"/>
    <property type="evidence" value="ECO:0007669"/>
    <property type="project" value="UniProtKB-KW"/>
</dbReference>
<keyword evidence="2" id="KW-0677">Repeat</keyword>
<dbReference type="EMBL" id="CAJNNV010027885">
    <property type="protein sequence ID" value="CAE8622054.1"/>
    <property type="molecule type" value="Genomic_DNA"/>
</dbReference>